<evidence type="ECO:0000256" key="4">
    <source>
        <dbReference type="PIRSR" id="PIRSR036979-1"/>
    </source>
</evidence>
<evidence type="ECO:0000313" key="6">
    <source>
        <dbReference type="EMBL" id="RQD86582.1"/>
    </source>
</evidence>
<dbReference type="Proteomes" id="UP000284763">
    <property type="component" value="Unassembled WGS sequence"/>
</dbReference>
<comment type="caution">
    <text evidence="6">The sequence shown here is derived from an EMBL/GenBank/DDBJ whole genome shotgun (WGS) entry which is preliminary data.</text>
</comment>
<dbReference type="Gene3D" id="3.40.800.10">
    <property type="entry name" value="Ureohydrolase domain"/>
    <property type="match status" value="1"/>
</dbReference>
<evidence type="ECO:0000256" key="2">
    <source>
        <dbReference type="ARBA" id="ARBA00022723"/>
    </source>
</evidence>
<dbReference type="EC" id="3.5.3.11" evidence="6"/>
<evidence type="ECO:0000256" key="3">
    <source>
        <dbReference type="ARBA" id="ARBA00022801"/>
    </source>
</evidence>
<dbReference type="PANTHER" id="PTHR11358:SF26">
    <property type="entry name" value="GUANIDINO ACID HYDROLASE, MITOCHONDRIAL"/>
    <property type="match status" value="1"/>
</dbReference>
<sequence length="263" mass="29467">TSSFRSGSRWAPDAMRQASLNFESYNQYYNVNLNDIPIHDAGNFEIESSIENNIHDLFSAISVVVNDNKLPIMLGGEHSLSFPCIKACDKNISSKLGVIVLDAHLDLREEYSGTKYNHACVSRHIIEEITDNYVSIGVRSGSQEEWEYAEQNQIKHYTSEDVHELGISTVVKESIEYLNADMYYLSLDMDVLDPSYAPGLGTPEPFGLNSFDVKELVHRIAPDCIGFDIVEISPNYDYGETALLGTKIMREFIASHASANLLK</sequence>
<feature type="binding site" evidence="4">
    <location>
        <position position="104"/>
    </location>
    <ligand>
        <name>Mn(2+)</name>
        <dbReference type="ChEBI" id="CHEBI:29035"/>
        <label>1</label>
    </ligand>
</feature>
<feature type="binding site" evidence="4">
    <location>
        <position position="102"/>
    </location>
    <ligand>
        <name>Mn(2+)</name>
        <dbReference type="ChEBI" id="CHEBI:29035"/>
        <label>1</label>
    </ligand>
</feature>
<evidence type="ECO:0000256" key="5">
    <source>
        <dbReference type="RuleBase" id="RU003684"/>
    </source>
</evidence>
<dbReference type="GO" id="GO:0033389">
    <property type="term" value="P:putrescine biosynthetic process from arginine, via agmatine"/>
    <property type="evidence" value="ECO:0007669"/>
    <property type="project" value="TreeGrafter"/>
</dbReference>
<dbReference type="InterPro" id="IPR023696">
    <property type="entry name" value="Ureohydrolase_dom_sf"/>
</dbReference>
<feature type="non-terminal residue" evidence="6">
    <location>
        <position position="1"/>
    </location>
</feature>
<evidence type="ECO:0000313" key="7">
    <source>
        <dbReference type="Proteomes" id="UP000284763"/>
    </source>
</evidence>
<dbReference type="InterPro" id="IPR020855">
    <property type="entry name" value="Ureohydrolase_Mn_BS"/>
</dbReference>
<keyword evidence="2 4" id="KW-0479">Metal-binding</keyword>
<dbReference type="PROSITE" id="PS01053">
    <property type="entry name" value="ARGINASE_1"/>
    <property type="match status" value="1"/>
</dbReference>
<organism evidence="6 7">
    <name type="scientific">Methanosalsum natronophilum</name>
    <dbReference type="NCBI Taxonomy" id="768733"/>
    <lineage>
        <taxon>Archaea</taxon>
        <taxon>Methanobacteriati</taxon>
        <taxon>Methanobacteriota</taxon>
        <taxon>Stenosarchaea group</taxon>
        <taxon>Methanomicrobia</taxon>
        <taxon>Methanosarcinales</taxon>
        <taxon>Methanosarcinaceae</taxon>
        <taxon>Methanosalsum</taxon>
    </lineage>
</organism>
<dbReference type="EMBL" id="QZAB01000255">
    <property type="protein sequence ID" value="RQD86582.1"/>
    <property type="molecule type" value="Genomic_DNA"/>
</dbReference>
<feature type="binding site" evidence="4">
    <location>
        <position position="190"/>
    </location>
    <ligand>
        <name>Mn(2+)</name>
        <dbReference type="ChEBI" id="CHEBI:29035"/>
        <label>1</label>
    </ligand>
</feature>
<dbReference type="PANTHER" id="PTHR11358">
    <property type="entry name" value="ARGINASE/AGMATINASE"/>
    <property type="match status" value="1"/>
</dbReference>
<comment type="similarity">
    <text evidence="1">Belongs to the arginase family. Agmatinase subfamily.</text>
</comment>
<evidence type="ECO:0000256" key="1">
    <source>
        <dbReference type="ARBA" id="ARBA00009227"/>
    </source>
</evidence>
<feature type="binding site" evidence="4">
    <location>
        <position position="188"/>
    </location>
    <ligand>
        <name>Mn(2+)</name>
        <dbReference type="ChEBI" id="CHEBI:29035"/>
        <label>1</label>
    </ligand>
</feature>
<dbReference type="InterPro" id="IPR006035">
    <property type="entry name" value="Ureohydrolase"/>
</dbReference>
<dbReference type="InterPro" id="IPR005925">
    <property type="entry name" value="Agmatinase-rel"/>
</dbReference>
<dbReference type="GO" id="GO:0008783">
    <property type="term" value="F:agmatinase activity"/>
    <property type="evidence" value="ECO:0007669"/>
    <property type="project" value="UniProtKB-EC"/>
</dbReference>
<name>A0A3R7WEV5_9EURY</name>
<proteinExistence type="inferred from homology"/>
<feature type="binding site" evidence="4">
    <location>
        <position position="78"/>
    </location>
    <ligand>
        <name>Mn(2+)</name>
        <dbReference type="ChEBI" id="CHEBI:29035"/>
        <label>1</label>
    </ligand>
</feature>
<protein>
    <submittedName>
        <fullName evidence="6">Agmatinase</fullName>
        <ecNumber evidence="6">3.5.3.11</ecNumber>
    </submittedName>
</protein>
<gene>
    <name evidence="6" type="primary">speB</name>
    <name evidence="6" type="ORF">D5R95_03820</name>
</gene>
<dbReference type="NCBIfam" id="TIGR01230">
    <property type="entry name" value="agmatinase"/>
    <property type="match status" value="1"/>
</dbReference>
<dbReference type="AlphaFoldDB" id="A0A3R7WEV5"/>
<dbReference type="GO" id="GO:0046872">
    <property type="term" value="F:metal ion binding"/>
    <property type="evidence" value="ECO:0007669"/>
    <property type="project" value="UniProtKB-KW"/>
</dbReference>
<dbReference type="Pfam" id="PF00491">
    <property type="entry name" value="Arginase"/>
    <property type="match status" value="1"/>
</dbReference>
<feature type="binding site" evidence="4">
    <location>
        <position position="106"/>
    </location>
    <ligand>
        <name>Mn(2+)</name>
        <dbReference type="ChEBI" id="CHEBI:29035"/>
        <label>1</label>
    </ligand>
</feature>
<accession>A0A3R7WEV5</accession>
<dbReference type="PIRSF" id="PIRSF036979">
    <property type="entry name" value="Arginase"/>
    <property type="match status" value="1"/>
</dbReference>
<comment type="cofactor">
    <cofactor evidence="4">
        <name>Mn(2+)</name>
        <dbReference type="ChEBI" id="CHEBI:29035"/>
    </cofactor>
    <text evidence="4">Binds 2 manganese ions per subunit.</text>
</comment>
<reference evidence="6 7" key="1">
    <citation type="submission" date="2018-08" db="EMBL/GenBank/DDBJ databases">
        <title>The metabolism and importance of syntrophic acetate oxidation coupled to methane or sulfide production in haloalkaline environments.</title>
        <authorList>
            <person name="Timmers P.H.A."/>
            <person name="Vavourakis C.D."/>
            <person name="Sorokin D.Y."/>
            <person name="Sinninghe Damste J.S."/>
            <person name="Muyzer G."/>
            <person name="Stams A.J.M."/>
            <person name="Plugge C.M."/>
        </authorList>
    </citation>
    <scope>NUCLEOTIDE SEQUENCE [LARGE SCALE GENOMIC DNA]</scope>
    <source>
        <strain evidence="6">MSAO_Arc3</strain>
    </source>
</reference>
<dbReference type="SUPFAM" id="SSF52768">
    <property type="entry name" value="Arginase/deacetylase"/>
    <property type="match status" value="1"/>
</dbReference>
<dbReference type="CDD" id="cd11593">
    <property type="entry name" value="Agmatinase-like_2"/>
    <property type="match status" value="1"/>
</dbReference>
<dbReference type="PROSITE" id="PS51409">
    <property type="entry name" value="ARGINASE_2"/>
    <property type="match status" value="1"/>
</dbReference>
<keyword evidence="3 5" id="KW-0378">Hydrolase</keyword>
<keyword evidence="4" id="KW-0464">Manganese</keyword>